<comment type="caution">
    <text evidence="2">The sequence shown here is derived from an EMBL/GenBank/DDBJ whole genome shotgun (WGS) entry which is preliminary data.</text>
</comment>
<proteinExistence type="predicted"/>
<protein>
    <submittedName>
        <fullName evidence="2">Uncharacterized protein</fullName>
    </submittedName>
</protein>
<dbReference type="InterPro" id="IPR052894">
    <property type="entry name" value="AsmA-related"/>
</dbReference>
<dbReference type="GO" id="GO:0090313">
    <property type="term" value="P:regulation of protein targeting to membrane"/>
    <property type="evidence" value="ECO:0007669"/>
    <property type="project" value="TreeGrafter"/>
</dbReference>
<evidence type="ECO:0000313" key="3">
    <source>
        <dbReference type="Proteomes" id="UP000231632"/>
    </source>
</evidence>
<dbReference type="AlphaFoldDB" id="A0A1L8CK58"/>
<dbReference type="GO" id="GO:0005886">
    <property type="term" value="C:plasma membrane"/>
    <property type="evidence" value="ECO:0007669"/>
    <property type="project" value="TreeGrafter"/>
</dbReference>
<sequence>MSKGLRRTLIVGAALLIFGVLLWIRLDISSIKAHLDREISNIADLEMNAEQASLTALHGIGLRLDSVSLKHEQYQIQAGHINISIRLLPLLLGKVEAKSLDIHDALIKIRPGTMQLTSASLSSLPVERIHLIRSNIQTMDGKAVLNDLHLELRDIGPNRETLWEIQAQQDKESISGHGRLGFQAGEIKSGFGKLKLEQVSLTRIQPFTPKSVHPFINQENGMVSGALTLDIAKNNDWAVFGELKLNSDDNEKPIKLRGKFSHPEKDHVNWRDSFIHLSDSAVIAIDGECILARCSTRLQASNIELQTWSPVIPAGIKFHQQLSGTTGLEAEINWDDEAWHGDIDFNLSEGLFRYKEEEIPLPELQLNADKLSGNATSWQAEASLTSPDISGNMQIISAQKPSGHKQMFIEANVVKSKLWQPLANLLLASLDIQPAISASGTINGTLSLVQQDKDKKLELQVDAGLAKITYGDQFNKPEKIPARCTGEIHWSGTKGTPVKSISLQDCQVGSATLERMNWSNKKQKQQLKISNLAINFDQLKAKSVRLSEQSNPFRGFIKGSSSSSWSKSNTALWLQNMSGNWQLQNFGREQWNASGKIKANNGEFSSEHLLLEGMHGLAELKGHLSPARQLGSIELISAHLDGTNLPAPPAELLQKMVISGTIKQTQLTLLQNNWQDIKAAYVWRQGKLQLKGLKSTIAGGEISAGKLTLHAKPEALDIHGKVRFKNVQLQEVQGLNPLLQAEMKGVMHANIELHGSIPDLQVSHWQQSNGDILIYSGEWKQQAKAESITEKLGFRTPETRSYAFKKLEGRFRIEEMNTRFSSIKLLQKGDHYRGSAKISADGKLSGKVEQQQGNMPYAVSGEWPYFIWQPIQ</sequence>
<keyword evidence="3" id="KW-1185">Reference proteome</keyword>
<keyword evidence="1" id="KW-0812">Transmembrane</keyword>
<feature type="transmembrane region" description="Helical" evidence="1">
    <location>
        <begin position="7"/>
        <end position="26"/>
    </location>
</feature>
<dbReference type="PANTHER" id="PTHR30441:SF8">
    <property type="entry name" value="DUF748 DOMAIN-CONTAINING PROTEIN"/>
    <property type="match status" value="1"/>
</dbReference>
<dbReference type="OrthoDB" id="5287411at2"/>
<gene>
    <name evidence="2" type="ORF">MMIC_P0225</name>
</gene>
<dbReference type="PANTHER" id="PTHR30441">
    <property type="entry name" value="DUF748 DOMAIN-CONTAINING PROTEIN"/>
    <property type="match status" value="1"/>
</dbReference>
<dbReference type="RefSeq" id="WP_143144826.1">
    <property type="nucleotide sequence ID" value="NZ_BDFD01000001.1"/>
</dbReference>
<reference evidence="2 3" key="1">
    <citation type="journal article" date="2017" name="Arch. Microbiol.">
        <title>Mariprofundus micogutta sp. nov., a novel iron-oxidizing zetaproteobacterium isolated from a deep-sea hydrothermal field at the Bayonnaise knoll of the Izu-Ogasawara arc, and a description of Mariprofundales ord. nov. and Zetaproteobacteria classis nov.</title>
        <authorList>
            <person name="Makita H."/>
            <person name="Tanaka E."/>
            <person name="Mitsunobu S."/>
            <person name="Miyazaki M."/>
            <person name="Nunoura T."/>
            <person name="Uematsu K."/>
            <person name="Takaki Y."/>
            <person name="Nishi S."/>
            <person name="Shimamura S."/>
            <person name="Takai K."/>
        </authorList>
    </citation>
    <scope>NUCLEOTIDE SEQUENCE [LARGE SCALE GENOMIC DNA]</scope>
    <source>
        <strain evidence="2 3">ET2</strain>
    </source>
</reference>
<evidence type="ECO:0000313" key="2">
    <source>
        <dbReference type="EMBL" id="GAV19292.1"/>
    </source>
</evidence>
<name>A0A1L8CK58_9PROT</name>
<accession>A0A1L8CK58</accession>
<dbReference type="STRING" id="1921010.MMIC_P0225"/>
<evidence type="ECO:0000256" key="1">
    <source>
        <dbReference type="SAM" id="Phobius"/>
    </source>
</evidence>
<organism evidence="2 3">
    <name type="scientific">Mariprofundus micogutta</name>
    <dbReference type="NCBI Taxonomy" id="1921010"/>
    <lineage>
        <taxon>Bacteria</taxon>
        <taxon>Pseudomonadati</taxon>
        <taxon>Pseudomonadota</taxon>
        <taxon>Candidatius Mariprofundia</taxon>
        <taxon>Mariprofundales</taxon>
        <taxon>Mariprofundaceae</taxon>
        <taxon>Mariprofundus</taxon>
    </lineage>
</organism>
<keyword evidence="1" id="KW-0472">Membrane</keyword>
<keyword evidence="1" id="KW-1133">Transmembrane helix</keyword>
<dbReference type="EMBL" id="BDFD01000001">
    <property type="protein sequence ID" value="GAV19292.1"/>
    <property type="molecule type" value="Genomic_DNA"/>
</dbReference>
<dbReference type="Proteomes" id="UP000231632">
    <property type="component" value="Unassembled WGS sequence"/>
</dbReference>